<keyword evidence="3 7" id="KW-0812">Transmembrane</keyword>
<dbReference type="STRING" id="1316194.A0A1Q5SNP2"/>
<feature type="transmembrane region" description="Helical" evidence="7">
    <location>
        <begin position="115"/>
        <end position="140"/>
    </location>
</feature>
<dbReference type="AlphaFoldDB" id="A0A1Q5SNP2"/>
<keyword evidence="9" id="KW-1185">Reference proteome</keyword>
<dbReference type="InterPro" id="IPR011701">
    <property type="entry name" value="MFS"/>
</dbReference>
<keyword evidence="5 7" id="KW-0472">Membrane</keyword>
<dbReference type="PANTHER" id="PTHR23506">
    <property type="entry name" value="GH10249P"/>
    <property type="match status" value="1"/>
</dbReference>
<evidence type="ECO:0000256" key="7">
    <source>
        <dbReference type="SAM" id="Phobius"/>
    </source>
</evidence>
<evidence type="ECO:0000313" key="9">
    <source>
        <dbReference type="Proteomes" id="UP000186955"/>
    </source>
</evidence>
<evidence type="ECO:0000256" key="6">
    <source>
        <dbReference type="SAM" id="MobiDB-lite"/>
    </source>
</evidence>
<reference evidence="8 9" key="1">
    <citation type="submission" date="2016-10" db="EMBL/GenBank/DDBJ databases">
        <title>Genome sequence of the ascomycete fungus Penicillium subrubescens.</title>
        <authorList>
            <person name="De Vries R.P."/>
            <person name="Peng M."/>
            <person name="Dilokpimol A."/>
            <person name="Hilden K."/>
            <person name="Makela M.R."/>
            <person name="Grigoriev I."/>
            <person name="Riley R."/>
            <person name="Granchi Z."/>
        </authorList>
    </citation>
    <scope>NUCLEOTIDE SEQUENCE [LARGE SCALE GENOMIC DNA]</scope>
    <source>
        <strain evidence="8 9">CBS 132785</strain>
    </source>
</reference>
<feature type="compositionally biased region" description="Basic and acidic residues" evidence="6">
    <location>
        <begin position="71"/>
        <end position="80"/>
    </location>
</feature>
<gene>
    <name evidence="8" type="ORF">PENSUB_13612</name>
</gene>
<evidence type="ECO:0000256" key="3">
    <source>
        <dbReference type="ARBA" id="ARBA00022692"/>
    </source>
</evidence>
<feature type="transmembrane region" description="Helical" evidence="7">
    <location>
        <begin position="273"/>
        <end position="294"/>
    </location>
</feature>
<dbReference type="SUPFAM" id="SSF103473">
    <property type="entry name" value="MFS general substrate transporter"/>
    <property type="match status" value="1"/>
</dbReference>
<protein>
    <recommendedName>
        <fullName evidence="10">Major facilitator superfamily (MFS) profile domain-containing protein</fullName>
    </recommendedName>
</protein>
<feature type="transmembrane region" description="Helical" evidence="7">
    <location>
        <begin position="146"/>
        <end position="173"/>
    </location>
</feature>
<evidence type="ECO:0008006" key="10">
    <source>
        <dbReference type="Google" id="ProtNLM"/>
    </source>
</evidence>
<feature type="transmembrane region" description="Helical" evidence="7">
    <location>
        <begin position="42"/>
        <end position="62"/>
    </location>
</feature>
<dbReference type="GO" id="GO:0016020">
    <property type="term" value="C:membrane"/>
    <property type="evidence" value="ECO:0007669"/>
    <property type="project" value="UniProtKB-SubCell"/>
</dbReference>
<keyword evidence="4 7" id="KW-1133">Transmembrane helix</keyword>
<evidence type="ECO:0000313" key="8">
    <source>
        <dbReference type="EMBL" id="OKO89546.1"/>
    </source>
</evidence>
<evidence type="ECO:0000256" key="4">
    <source>
        <dbReference type="ARBA" id="ARBA00022989"/>
    </source>
</evidence>
<organism evidence="8 9">
    <name type="scientific">Penicillium subrubescens</name>
    <dbReference type="NCBI Taxonomy" id="1316194"/>
    <lineage>
        <taxon>Eukaryota</taxon>
        <taxon>Fungi</taxon>
        <taxon>Dikarya</taxon>
        <taxon>Ascomycota</taxon>
        <taxon>Pezizomycotina</taxon>
        <taxon>Eurotiomycetes</taxon>
        <taxon>Eurotiomycetidae</taxon>
        <taxon>Eurotiales</taxon>
        <taxon>Aspergillaceae</taxon>
        <taxon>Penicillium</taxon>
    </lineage>
</organism>
<evidence type="ECO:0000256" key="1">
    <source>
        <dbReference type="ARBA" id="ARBA00004141"/>
    </source>
</evidence>
<comment type="subcellular location">
    <subcellularLocation>
        <location evidence="1">Membrane</location>
        <topology evidence="1">Multi-pass membrane protein</topology>
    </subcellularLocation>
</comment>
<feature type="region of interest" description="Disordered" evidence="6">
    <location>
        <begin position="71"/>
        <end position="93"/>
    </location>
</feature>
<keyword evidence="2" id="KW-0813">Transport</keyword>
<feature type="transmembrane region" description="Helical" evidence="7">
    <location>
        <begin position="185"/>
        <end position="206"/>
    </location>
</feature>
<evidence type="ECO:0000256" key="2">
    <source>
        <dbReference type="ARBA" id="ARBA00022448"/>
    </source>
</evidence>
<proteinExistence type="predicted"/>
<accession>A0A1Q5SNP2</accession>
<dbReference type="PANTHER" id="PTHR23506:SF35">
    <property type="entry name" value="MAJOR FACILITATOR SUPERFAMILY (MFS) PROFILE DOMAIN-CONTAINING PROTEIN-RELATED"/>
    <property type="match status" value="1"/>
</dbReference>
<feature type="transmembrane region" description="Helical" evidence="7">
    <location>
        <begin position="218"/>
        <end position="236"/>
    </location>
</feature>
<dbReference type="Pfam" id="PF07690">
    <property type="entry name" value="MFS_1"/>
    <property type="match status" value="1"/>
</dbReference>
<name>A0A1Q5SNP2_9EURO</name>
<sequence length="313" mass="33823">MAENLGSEHMGKIAGLTTTLTAAGTTAGPVLAGLLFQIGGYWCAWAGAAAFLLVDIITRLIMIEKSVKPRQRNENQERDPLLQNQSPRVDGERSDSLLSSELRGWRFYVCLFRQANFSAGVFCAFVFALLVGCFESTLAVHVRTTFGWGALHVGFLLALIQGPGMLFATTVGWMKDRIGSRTPTATGLLGLLPFVILLGVPGSKLFPWAAGKSWEKSLYVVCMASIGCLLSLLNGVGSMQATETIDALEVRQPGIFGPNGGYSRAIAVTSMTWMAGLMTGPLLAEFMVGMFGYFELQCCLGELRLDKFEVHAF</sequence>
<dbReference type="InterPro" id="IPR050930">
    <property type="entry name" value="MFS_Vesicular_Transporter"/>
</dbReference>
<dbReference type="InterPro" id="IPR036259">
    <property type="entry name" value="MFS_trans_sf"/>
</dbReference>
<evidence type="ECO:0000256" key="5">
    <source>
        <dbReference type="ARBA" id="ARBA00023136"/>
    </source>
</evidence>
<dbReference type="Gene3D" id="1.20.1250.20">
    <property type="entry name" value="MFS general substrate transporter like domains"/>
    <property type="match status" value="2"/>
</dbReference>
<dbReference type="GO" id="GO:0022857">
    <property type="term" value="F:transmembrane transporter activity"/>
    <property type="evidence" value="ECO:0007669"/>
    <property type="project" value="InterPro"/>
</dbReference>
<dbReference type="EMBL" id="MNBE01000773">
    <property type="protein sequence ID" value="OKO89546.1"/>
    <property type="molecule type" value="Genomic_DNA"/>
</dbReference>
<dbReference type="Proteomes" id="UP000186955">
    <property type="component" value="Unassembled WGS sequence"/>
</dbReference>
<comment type="caution">
    <text evidence="8">The sequence shown here is derived from an EMBL/GenBank/DDBJ whole genome shotgun (WGS) entry which is preliminary data.</text>
</comment>